<dbReference type="Proteomes" id="UP000683360">
    <property type="component" value="Unassembled WGS sequence"/>
</dbReference>
<comment type="caution">
    <text evidence="3">The sequence shown here is derived from an EMBL/GenBank/DDBJ whole genome shotgun (WGS) entry which is preliminary data.</text>
</comment>
<sequence length="207" mass="25051">MLARIALTDILAMFRKMHGHLREEYYISNTNDDESVFKQLRQYILNLARTMRAWNKDYPLKFIQLEKHLQKKKKELPVPIISLEDIKHMSTETSKPLSDEELMLYLKFHHEIRALVYFEDLPQFIILDTQWLSDAFKIIVTADKFRSKVCRHRNRKKWEDLHDRGVLHSDLLEDILKKDENMYMYKDHIMDVMEKFDIVIRPNKSEI</sequence>
<evidence type="ECO:0000313" key="3">
    <source>
        <dbReference type="EMBL" id="CAG2200572.1"/>
    </source>
</evidence>
<dbReference type="AlphaFoldDB" id="A0A8S3QY49"/>
<protein>
    <recommendedName>
        <fullName evidence="2">COR domain-containing protein</fullName>
    </recommendedName>
</protein>
<feature type="domain" description="COR" evidence="2">
    <location>
        <begin position="59"/>
        <end position="201"/>
    </location>
</feature>
<keyword evidence="4" id="KW-1185">Reference proteome</keyword>
<evidence type="ECO:0000256" key="1">
    <source>
        <dbReference type="ARBA" id="ARBA00022737"/>
    </source>
</evidence>
<proteinExistence type="predicted"/>
<evidence type="ECO:0000259" key="2">
    <source>
        <dbReference type="Pfam" id="PF16095"/>
    </source>
</evidence>
<dbReference type="InterPro" id="IPR032171">
    <property type="entry name" value="COR-A"/>
</dbReference>
<accession>A0A8S3QY49</accession>
<dbReference type="EMBL" id="CAJPWZ010000752">
    <property type="protein sequence ID" value="CAG2200572.1"/>
    <property type="molecule type" value="Genomic_DNA"/>
</dbReference>
<evidence type="ECO:0000313" key="4">
    <source>
        <dbReference type="Proteomes" id="UP000683360"/>
    </source>
</evidence>
<reference evidence="3" key="1">
    <citation type="submission" date="2021-03" db="EMBL/GenBank/DDBJ databases">
        <authorList>
            <person name="Bekaert M."/>
        </authorList>
    </citation>
    <scope>NUCLEOTIDE SEQUENCE</scope>
</reference>
<name>A0A8S3QY49_MYTED</name>
<keyword evidence="1" id="KW-0677">Repeat</keyword>
<dbReference type="Pfam" id="PF16095">
    <property type="entry name" value="COR-A"/>
    <property type="match status" value="1"/>
</dbReference>
<dbReference type="InterPro" id="IPR036388">
    <property type="entry name" value="WH-like_DNA-bd_sf"/>
</dbReference>
<dbReference type="Gene3D" id="1.10.10.10">
    <property type="entry name" value="Winged helix-like DNA-binding domain superfamily/Winged helix DNA-binding domain"/>
    <property type="match status" value="1"/>
</dbReference>
<gene>
    <name evidence="3" type="ORF">MEDL_15278</name>
</gene>
<organism evidence="3 4">
    <name type="scientific">Mytilus edulis</name>
    <name type="common">Blue mussel</name>
    <dbReference type="NCBI Taxonomy" id="6550"/>
    <lineage>
        <taxon>Eukaryota</taxon>
        <taxon>Metazoa</taxon>
        <taxon>Spiralia</taxon>
        <taxon>Lophotrochozoa</taxon>
        <taxon>Mollusca</taxon>
        <taxon>Bivalvia</taxon>
        <taxon>Autobranchia</taxon>
        <taxon>Pteriomorphia</taxon>
        <taxon>Mytilida</taxon>
        <taxon>Mytiloidea</taxon>
        <taxon>Mytilidae</taxon>
        <taxon>Mytilinae</taxon>
        <taxon>Mytilus</taxon>
    </lineage>
</organism>
<dbReference type="OrthoDB" id="6116593at2759"/>